<evidence type="ECO:0000256" key="1">
    <source>
        <dbReference type="ARBA" id="ARBA00004127"/>
    </source>
</evidence>
<proteinExistence type="predicted"/>
<comment type="caution">
    <text evidence="7">The sequence shown here is derived from an EMBL/GenBank/DDBJ whole genome shotgun (WGS) entry which is preliminary data.</text>
</comment>
<feature type="transmembrane region" description="Helical" evidence="6">
    <location>
        <begin position="252"/>
        <end position="274"/>
    </location>
</feature>
<dbReference type="AlphaFoldDB" id="A0A9D1NLX9"/>
<evidence type="ECO:0000313" key="7">
    <source>
        <dbReference type="EMBL" id="HIV04863.1"/>
    </source>
</evidence>
<sequence length="451" mass="47479">MASASSPETFRGAARWAIYDVGHTAFSMLVLAVLFPILFNRFWSAPGAEPSEKTLAYSLTLAAASILVALLSPLLATVAQRGGLRMKFFRALAGTGIVGMTALAFVGEGFQHAASLIYVVSAVGFFGANLFYDSLLLDVAAPAKRHVVSGVSFSLGYLGGVLLLGAVVLWTQGWDVLGFSERPPARALFVFGALWWLAFALPLLLRKETAPAGTPGSAAARERGGFLRAAKEEFSALRETFAALLRERRTRLFLLAYFCYIDGVHTVITSAVRYGNALGFSEGDLFAALFVVQLFGVPCAAVFGLLGKIFGAKPVLLCAIAVYVGVSFYGAAMPTGTVGLFGFDVSPMFVLAALIGMVQGGVQALSRSFFATLVPAGREVSFFGFYSMIGRCSTILGPLLIAGVAAVFPAGEDGLFSTRAGIASLTLLFLAGMILLTRVKRAPAAKGAARP</sequence>
<evidence type="ECO:0000256" key="2">
    <source>
        <dbReference type="ARBA" id="ARBA00022448"/>
    </source>
</evidence>
<feature type="transmembrane region" description="Helical" evidence="6">
    <location>
        <begin position="185"/>
        <end position="205"/>
    </location>
</feature>
<accession>A0A9D1NLX9</accession>
<dbReference type="Pfam" id="PF11700">
    <property type="entry name" value="ATG22"/>
    <property type="match status" value="1"/>
</dbReference>
<dbReference type="PANTHER" id="PTHR23519:SF1">
    <property type="entry name" value="AUTOPHAGY-RELATED PROTEIN 22"/>
    <property type="match status" value="1"/>
</dbReference>
<feature type="transmembrane region" description="Helical" evidence="6">
    <location>
        <begin position="153"/>
        <end position="173"/>
    </location>
</feature>
<feature type="transmembrane region" description="Helical" evidence="6">
    <location>
        <begin position="88"/>
        <end position="107"/>
    </location>
</feature>
<dbReference type="PANTHER" id="PTHR23519">
    <property type="entry name" value="AUTOPHAGY-RELATED PROTEIN 22"/>
    <property type="match status" value="1"/>
</dbReference>
<dbReference type="EMBL" id="DVOG01000184">
    <property type="protein sequence ID" value="HIV04863.1"/>
    <property type="molecule type" value="Genomic_DNA"/>
</dbReference>
<reference evidence="7" key="1">
    <citation type="submission" date="2020-10" db="EMBL/GenBank/DDBJ databases">
        <authorList>
            <person name="Gilroy R."/>
        </authorList>
    </citation>
    <scope>NUCLEOTIDE SEQUENCE</scope>
    <source>
        <strain evidence="7">10669</strain>
    </source>
</reference>
<dbReference type="InterPro" id="IPR036259">
    <property type="entry name" value="MFS_trans_sf"/>
</dbReference>
<dbReference type="GO" id="GO:0012505">
    <property type="term" value="C:endomembrane system"/>
    <property type="evidence" value="ECO:0007669"/>
    <property type="project" value="UniProtKB-SubCell"/>
</dbReference>
<comment type="subcellular location">
    <subcellularLocation>
        <location evidence="1">Endomembrane system</location>
        <topology evidence="1">Multi-pass membrane protein</topology>
    </subcellularLocation>
</comment>
<feature type="transmembrane region" description="Helical" evidence="6">
    <location>
        <begin position="314"/>
        <end position="332"/>
    </location>
</feature>
<feature type="transmembrane region" description="Helical" evidence="6">
    <location>
        <begin position="338"/>
        <end position="362"/>
    </location>
</feature>
<keyword evidence="2" id="KW-0813">Transport</keyword>
<protein>
    <submittedName>
        <fullName evidence="7">MFS transporter</fullName>
    </submittedName>
</protein>
<reference evidence="7" key="2">
    <citation type="journal article" date="2021" name="PeerJ">
        <title>Extensive microbial diversity within the chicken gut microbiome revealed by metagenomics and culture.</title>
        <authorList>
            <person name="Gilroy R."/>
            <person name="Ravi A."/>
            <person name="Getino M."/>
            <person name="Pursley I."/>
            <person name="Horton D.L."/>
            <person name="Alikhan N.F."/>
            <person name="Baker D."/>
            <person name="Gharbi K."/>
            <person name="Hall N."/>
            <person name="Watson M."/>
            <person name="Adriaenssens E.M."/>
            <person name="Foster-Nyarko E."/>
            <person name="Jarju S."/>
            <person name="Secka A."/>
            <person name="Antonio M."/>
            <person name="Oren A."/>
            <person name="Chaudhuri R.R."/>
            <person name="La Ragione R."/>
            <person name="Hildebrand F."/>
            <person name="Pallen M.J."/>
        </authorList>
    </citation>
    <scope>NUCLEOTIDE SEQUENCE</scope>
    <source>
        <strain evidence="7">10669</strain>
    </source>
</reference>
<organism evidence="7 8">
    <name type="scientific">Candidatus Spyradosoma merdigallinarum</name>
    <dbReference type="NCBI Taxonomy" id="2840950"/>
    <lineage>
        <taxon>Bacteria</taxon>
        <taxon>Pseudomonadati</taxon>
        <taxon>Verrucomicrobiota</taxon>
        <taxon>Opitutia</taxon>
        <taxon>Opitutia incertae sedis</taxon>
        <taxon>Candidatus Spyradosoma</taxon>
    </lineage>
</organism>
<gene>
    <name evidence="7" type="ORF">IAC75_06950</name>
</gene>
<keyword evidence="4 6" id="KW-1133">Transmembrane helix</keyword>
<dbReference type="SUPFAM" id="SSF103473">
    <property type="entry name" value="MFS general substrate transporter"/>
    <property type="match status" value="1"/>
</dbReference>
<dbReference type="Proteomes" id="UP000886812">
    <property type="component" value="Unassembled WGS sequence"/>
</dbReference>
<feature type="transmembrane region" description="Helical" evidence="6">
    <location>
        <begin position="113"/>
        <end position="132"/>
    </location>
</feature>
<feature type="transmembrane region" description="Helical" evidence="6">
    <location>
        <begin position="55"/>
        <end position="76"/>
    </location>
</feature>
<evidence type="ECO:0000256" key="4">
    <source>
        <dbReference type="ARBA" id="ARBA00022989"/>
    </source>
</evidence>
<evidence type="ECO:0000256" key="6">
    <source>
        <dbReference type="SAM" id="Phobius"/>
    </source>
</evidence>
<dbReference type="Gene3D" id="1.20.1250.20">
    <property type="entry name" value="MFS general substrate transporter like domains"/>
    <property type="match status" value="1"/>
</dbReference>
<evidence type="ECO:0000313" key="8">
    <source>
        <dbReference type="Proteomes" id="UP000886812"/>
    </source>
</evidence>
<feature type="transmembrane region" description="Helical" evidence="6">
    <location>
        <begin position="21"/>
        <end position="43"/>
    </location>
</feature>
<keyword evidence="3 6" id="KW-0812">Transmembrane</keyword>
<keyword evidence="5 6" id="KW-0472">Membrane</keyword>
<evidence type="ECO:0000256" key="5">
    <source>
        <dbReference type="ARBA" id="ARBA00023136"/>
    </source>
</evidence>
<dbReference type="InterPro" id="IPR024671">
    <property type="entry name" value="Atg22-like"/>
</dbReference>
<feature type="transmembrane region" description="Helical" evidence="6">
    <location>
        <begin position="383"/>
        <end position="408"/>
    </location>
</feature>
<evidence type="ECO:0000256" key="3">
    <source>
        <dbReference type="ARBA" id="ARBA00022692"/>
    </source>
</evidence>
<feature type="transmembrane region" description="Helical" evidence="6">
    <location>
        <begin position="414"/>
        <end position="436"/>
    </location>
</feature>
<feature type="transmembrane region" description="Helical" evidence="6">
    <location>
        <begin position="286"/>
        <end position="307"/>
    </location>
</feature>
<name>A0A9D1NLX9_9BACT</name>
<dbReference type="InterPro" id="IPR050495">
    <property type="entry name" value="ATG22/LtaA_families"/>
</dbReference>